<dbReference type="InterPro" id="IPR020846">
    <property type="entry name" value="MFS_dom"/>
</dbReference>
<keyword evidence="8" id="KW-1185">Reference proteome</keyword>
<feature type="transmembrane region" description="Helical" evidence="5">
    <location>
        <begin position="297"/>
        <end position="317"/>
    </location>
</feature>
<dbReference type="SUPFAM" id="SSF103473">
    <property type="entry name" value="MFS general substrate transporter"/>
    <property type="match status" value="1"/>
</dbReference>
<dbReference type="Pfam" id="PF07690">
    <property type="entry name" value="MFS_1"/>
    <property type="match status" value="1"/>
</dbReference>
<gene>
    <name evidence="7" type="ORF">AB8O55_10805</name>
</gene>
<name>A0ABV4CFK6_9PSEU</name>
<protein>
    <submittedName>
        <fullName evidence="7">MFS transporter</fullName>
    </submittedName>
</protein>
<evidence type="ECO:0000259" key="6">
    <source>
        <dbReference type="PROSITE" id="PS50850"/>
    </source>
</evidence>
<accession>A0ABV4CFK6</accession>
<evidence type="ECO:0000256" key="4">
    <source>
        <dbReference type="ARBA" id="ARBA00023136"/>
    </source>
</evidence>
<feature type="transmembrane region" description="Helical" evidence="5">
    <location>
        <begin position="48"/>
        <end position="71"/>
    </location>
</feature>
<evidence type="ECO:0000313" key="8">
    <source>
        <dbReference type="Proteomes" id="UP001564626"/>
    </source>
</evidence>
<feature type="transmembrane region" description="Helical" evidence="5">
    <location>
        <begin position="265"/>
        <end position="285"/>
    </location>
</feature>
<feature type="transmembrane region" description="Helical" evidence="5">
    <location>
        <begin position="362"/>
        <end position="380"/>
    </location>
</feature>
<dbReference type="PANTHER" id="PTHR23508:SF10">
    <property type="entry name" value="CARBOXYLIC ACID TRANSPORTER PROTEIN HOMOLOG"/>
    <property type="match status" value="1"/>
</dbReference>
<comment type="subcellular location">
    <subcellularLocation>
        <location evidence="1">Cell membrane</location>
        <topology evidence="1">Multi-pass membrane protein</topology>
    </subcellularLocation>
</comment>
<dbReference type="RefSeq" id="WP_345363857.1">
    <property type="nucleotide sequence ID" value="NZ_BAABII010000010.1"/>
</dbReference>
<dbReference type="InterPro" id="IPR011701">
    <property type="entry name" value="MFS"/>
</dbReference>
<evidence type="ECO:0000256" key="5">
    <source>
        <dbReference type="SAM" id="Phobius"/>
    </source>
</evidence>
<keyword evidence="4 5" id="KW-0472">Membrane</keyword>
<feature type="transmembrane region" description="Helical" evidence="5">
    <location>
        <begin position="141"/>
        <end position="163"/>
    </location>
</feature>
<feature type="transmembrane region" description="Helical" evidence="5">
    <location>
        <begin position="323"/>
        <end position="341"/>
    </location>
</feature>
<dbReference type="Gene3D" id="1.20.1250.20">
    <property type="entry name" value="MFS general substrate transporter like domains"/>
    <property type="match status" value="1"/>
</dbReference>
<dbReference type="PROSITE" id="PS50850">
    <property type="entry name" value="MFS"/>
    <property type="match status" value="1"/>
</dbReference>
<evidence type="ECO:0000256" key="2">
    <source>
        <dbReference type="ARBA" id="ARBA00022692"/>
    </source>
</evidence>
<proteinExistence type="predicted"/>
<feature type="transmembrane region" description="Helical" evidence="5">
    <location>
        <begin position="107"/>
        <end position="129"/>
    </location>
</feature>
<comment type="caution">
    <text evidence="7">The sequence shown here is derived from an EMBL/GenBank/DDBJ whole genome shotgun (WGS) entry which is preliminary data.</text>
</comment>
<dbReference type="InterPro" id="IPR005829">
    <property type="entry name" value="Sugar_transporter_CS"/>
</dbReference>
<feature type="transmembrane region" description="Helical" evidence="5">
    <location>
        <begin position="227"/>
        <end position="245"/>
    </location>
</feature>
<dbReference type="EMBL" id="JBGEHV010000015">
    <property type="protein sequence ID" value="MEY8039887.1"/>
    <property type="molecule type" value="Genomic_DNA"/>
</dbReference>
<organism evidence="7 8">
    <name type="scientific">Saccharopolyspora cebuensis</name>
    <dbReference type="NCBI Taxonomy" id="418759"/>
    <lineage>
        <taxon>Bacteria</taxon>
        <taxon>Bacillati</taxon>
        <taxon>Actinomycetota</taxon>
        <taxon>Actinomycetes</taxon>
        <taxon>Pseudonocardiales</taxon>
        <taxon>Pseudonocardiaceae</taxon>
        <taxon>Saccharopolyspora</taxon>
    </lineage>
</organism>
<feature type="transmembrane region" description="Helical" evidence="5">
    <location>
        <begin position="83"/>
        <end position="101"/>
    </location>
</feature>
<dbReference type="PANTHER" id="PTHR23508">
    <property type="entry name" value="CARBOXYLIC ACID TRANSPORTER PROTEIN HOMOLOG"/>
    <property type="match status" value="1"/>
</dbReference>
<feature type="domain" description="Major facilitator superfamily (MFS) profile" evidence="6">
    <location>
        <begin position="14"/>
        <end position="410"/>
    </location>
</feature>
<feature type="transmembrane region" description="Helical" evidence="5">
    <location>
        <begin position="386"/>
        <end position="405"/>
    </location>
</feature>
<dbReference type="InterPro" id="IPR036259">
    <property type="entry name" value="MFS_trans_sf"/>
</dbReference>
<evidence type="ECO:0000256" key="1">
    <source>
        <dbReference type="ARBA" id="ARBA00004651"/>
    </source>
</evidence>
<feature type="transmembrane region" description="Helical" evidence="5">
    <location>
        <begin position="169"/>
        <end position="188"/>
    </location>
</feature>
<dbReference type="PROSITE" id="PS00217">
    <property type="entry name" value="SUGAR_TRANSPORT_2"/>
    <property type="match status" value="1"/>
</dbReference>
<keyword evidence="3 5" id="KW-1133">Transmembrane helix</keyword>
<dbReference type="Proteomes" id="UP001564626">
    <property type="component" value="Unassembled WGS sequence"/>
</dbReference>
<sequence length="425" mass="44270">MSATPPPAAVTAKDWFRSGVAGMASYLDAAAIVSTGIALVLYQEPLGLSAGQIGALSSMLTFAIAVGALVGGRLGDRYGRRRVFTVTMVLLVTGSALLAAAPNATFLYAGILLVGFASGADLPVSIALISEEAPEGAKGKLVGLSQVLWYGGILGSQLIGVLIGGMGELGARIIYGHLAVVALVVLVLRLRVPESRQWIAERSAAEEVPSAAGNASAVRRLLGDRRYLLPFLALAGFYCLSNVAANTKGQFGTYMYVNAAGSTVQIASALGLAAQIVSVGLAIVFMRVVDGPRRMRWYTIGAIGFVGEFALPAVFGVSIWSLALGNLVGTLGLAFAFEAIYKVWTQEKFPTLLRSTAQGTTIALARVLAAVVALWTPLLVEIGPEFLFASLAVLVAISMGFGYAIDRMRGRRAEGTPSAGAVETR</sequence>
<reference evidence="7 8" key="1">
    <citation type="submission" date="2024-08" db="EMBL/GenBank/DDBJ databases">
        <title>Genome mining of Saccharopolyspora cebuensis PGLac3 from Nigerian medicinal plant.</title>
        <authorList>
            <person name="Ezeobiora C.E."/>
            <person name="Igbokwe N.H."/>
            <person name="Amin D.H."/>
            <person name="Mendie U.E."/>
        </authorList>
    </citation>
    <scope>NUCLEOTIDE SEQUENCE [LARGE SCALE GENOMIC DNA]</scope>
    <source>
        <strain evidence="7 8">PGLac3</strain>
    </source>
</reference>
<evidence type="ECO:0000313" key="7">
    <source>
        <dbReference type="EMBL" id="MEY8039887.1"/>
    </source>
</evidence>
<keyword evidence="2 5" id="KW-0812">Transmembrane</keyword>
<feature type="transmembrane region" description="Helical" evidence="5">
    <location>
        <begin position="20"/>
        <end position="42"/>
    </location>
</feature>
<evidence type="ECO:0000256" key="3">
    <source>
        <dbReference type="ARBA" id="ARBA00022989"/>
    </source>
</evidence>